<dbReference type="KEGG" id="aba:Acid345_3796"/>
<dbReference type="eggNOG" id="COG2006">
    <property type="taxonomic scope" value="Bacteria"/>
</dbReference>
<dbReference type="HOGENOM" id="CLU_562166_0_0_0"/>
<name>Q1IK04_KORVE</name>
<reference evidence="2 3" key="1">
    <citation type="journal article" date="2009" name="Appl. Environ. Microbiol.">
        <title>Three genomes from the phylum Acidobacteria provide insight into the lifestyles of these microorganisms in soils.</title>
        <authorList>
            <person name="Ward N.L."/>
            <person name="Challacombe J.F."/>
            <person name="Janssen P.H."/>
            <person name="Henrissat B."/>
            <person name="Coutinho P.M."/>
            <person name="Wu M."/>
            <person name="Xie G."/>
            <person name="Haft D.H."/>
            <person name="Sait M."/>
            <person name="Badger J."/>
            <person name="Barabote R.D."/>
            <person name="Bradley B."/>
            <person name="Brettin T.S."/>
            <person name="Brinkac L.M."/>
            <person name="Bruce D."/>
            <person name="Creasy T."/>
            <person name="Daugherty S.C."/>
            <person name="Davidsen T.M."/>
            <person name="DeBoy R.T."/>
            <person name="Detter J.C."/>
            <person name="Dodson R.J."/>
            <person name="Durkin A.S."/>
            <person name="Ganapathy A."/>
            <person name="Gwinn-Giglio M."/>
            <person name="Han C.S."/>
            <person name="Khouri H."/>
            <person name="Kiss H."/>
            <person name="Kothari S.P."/>
            <person name="Madupu R."/>
            <person name="Nelson K.E."/>
            <person name="Nelson W.C."/>
            <person name="Paulsen I."/>
            <person name="Penn K."/>
            <person name="Ren Q."/>
            <person name="Rosovitz M.J."/>
            <person name="Selengut J.D."/>
            <person name="Shrivastava S."/>
            <person name="Sullivan S.A."/>
            <person name="Tapia R."/>
            <person name="Thompson L.S."/>
            <person name="Watkins K.L."/>
            <person name="Yang Q."/>
            <person name="Yu C."/>
            <person name="Zafar N."/>
            <person name="Zhou L."/>
            <person name="Kuske C.R."/>
        </authorList>
    </citation>
    <scope>NUCLEOTIDE SEQUENCE [LARGE SCALE GENOMIC DNA]</scope>
    <source>
        <strain evidence="2 3">Ellin345</strain>
    </source>
</reference>
<dbReference type="STRING" id="204669.Acid345_3796"/>
<accession>Q1IK04</accession>
<feature type="domain" description="DUF362" evidence="1">
    <location>
        <begin position="247"/>
        <end position="439"/>
    </location>
</feature>
<evidence type="ECO:0000313" key="2">
    <source>
        <dbReference type="EMBL" id="ABF42796.1"/>
    </source>
</evidence>
<proteinExistence type="predicted"/>
<organism evidence="2 3">
    <name type="scientific">Koribacter versatilis (strain Ellin345)</name>
    <dbReference type="NCBI Taxonomy" id="204669"/>
    <lineage>
        <taxon>Bacteria</taxon>
        <taxon>Pseudomonadati</taxon>
        <taxon>Acidobacteriota</taxon>
        <taxon>Terriglobia</taxon>
        <taxon>Terriglobales</taxon>
        <taxon>Candidatus Korobacteraceae</taxon>
        <taxon>Candidatus Korobacter</taxon>
    </lineage>
</organism>
<dbReference type="InterPro" id="IPR007160">
    <property type="entry name" value="DUF362"/>
</dbReference>
<evidence type="ECO:0000313" key="3">
    <source>
        <dbReference type="Proteomes" id="UP000002432"/>
    </source>
</evidence>
<evidence type="ECO:0000259" key="1">
    <source>
        <dbReference type="Pfam" id="PF04015"/>
    </source>
</evidence>
<gene>
    <name evidence="2" type="ordered locus">Acid345_3796</name>
</gene>
<dbReference type="OrthoDB" id="128245at2"/>
<protein>
    <recommendedName>
        <fullName evidence="1">DUF362 domain-containing protein</fullName>
    </recommendedName>
</protein>
<sequence>MPSFPWSYSNSMNRYGQHNAEPKVAIHRSSGQVRYPKLPPFHPSDQYPELAVGLPIGTEQNSVYDAVRESFRLLGLDSANFGMAAWNPLSSLIQPGDHVFLKPNMIAHKHQLTDEWEHVITHGSVIRAVVDYAYLALQGKGQITLGDAPQTDSKFELIIERMGLKAIQELYAKTQNFEIAMVDLRKEHWIERDGIYVETVPLDGDPAGSIQVSLNNDSLFSELDGKGKTYYGAHYNVPETNSHHCDGKHEYLISRSPVSADVFISIPKLKTHKKCGITLNLKGLVGINADKNWLPHYVLGSPGAGGDQFDRDSSKQKLENSLVLKAKSFLVKGNPVVRYISRKTKRAAYRIFGNNENVVRSGNWHGNDTVWRMSLDLNRILLYANPDGSMRSTDSPKRYFSVVDGFIAMEGNGPVAGTAKECGVVIAGGDPVAVDDVCTQLMGFDFEKLLLIRRAFESHRYPLTIASHHSIRTCSNLADWTGKLVEWPHQSLYEFRPHFGWLGKVELERDAVAGMPT</sequence>
<dbReference type="EMBL" id="CP000360">
    <property type="protein sequence ID" value="ABF42796.1"/>
    <property type="molecule type" value="Genomic_DNA"/>
</dbReference>
<keyword evidence="3" id="KW-1185">Reference proteome</keyword>
<dbReference type="AlphaFoldDB" id="Q1IK04"/>
<dbReference type="Proteomes" id="UP000002432">
    <property type="component" value="Chromosome"/>
</dbReference>
<dbReference type="Pfam" id="PF04015">
    <property type="entry name" value="DUF362"/>
    <property type="match status" value="1"/>
</dbReference>
<dbReference type="EnsemblBacteria" id="ABF42796">
    <property type="protein sequence ID" value="ABF42796"/>
    <property type="gene ID" value="Acid345_3796"/>
</dbReference>